<dbReference type="InterPro" id="IPR008030">
    <property type="entry name" value="NmrA-like"/>
</dbReference>
<keyword evidence="3" id="KW-1185">Reference proteome</keyword>
<organism evidence="2 3">
    <name type="scientific">Streptomyces lunaelactis</name>
    <dbReference type="NCBI Taxonomy" id="1535768"/>
    <lineage>
        <taxon>Bacteria</taxon>
        <taxon>Bacillati</taxon>
        <taxon>Actinomycetota</taxon>
        <taxon>Actinomycetes</taxon>
        <taxon>Kitasatosporales</taxon>
        <taxon>Streptomycetaceae</taxon>
        <taxon>Streptomyces</taxon>
    </lineage>
</organism>
<dbReference type="RefSeq" id="WP_108151259.1">
    <property type="nucleotide sequence ID" value="NZ_CP026304.1"/>
</dbReference>
<evidence type="ECO:0000313" key="2">
    <source>
        <dbReference type="EMBL" id="AVZ74621.1"/>
    </source>
</evidence>
<dbReference type="InterPro" id="IPR036291">
    <property type="entry name" value="NAD(P)-bd_dom_sf"/>
</dbReference>
<accession>A0A2R4T6B8</accession>
<dbReference type="KEGG" id="slk:SLUN_23060"/>
<dbReference type="EMBL" id="CP026304">
    <property type="protein sequence ID" value="AVZ74621.1"/>
    <property type="molecule type" value="Genomic_DNA"/>
</dbReference>
<dbReference type="OrthoDB" id="116343at2"/>
<dbReference type="PANTHER" id="PTHR43162:SF1">
    <property type="entry name" value="PRESTALK A DIFFERENTIATION PROTEIN A"/>
    <property type="match status" value="1"/>
</dbReference>
<dbReference type="SUPFAM" id="SSF51735">
    <property type="entry name" value="NAD(P)-binding Rossmann-fold domains"/>
    <property type="match status" value="1"/>
</dbReference>
<dbReference type="GeneID" id="55658133"/>
<dbReference type="Proteomes" id="UP000244201">
    <property type="component" value="Chromosome"/>
</dbReference>
<evidence type="ECO:0000259" key="1">
    <source>
        <dbReference type="Pfam" id="PF05368"/>
    </source>
</evidence>
<gene>
    <name evidence="2" type="ORF">SLUN_23060</name>
</gene>
<reference evidence="2 3" key="1">
    <citation type="submission" date="2018-01" db="EMBL/GenBank/DDBJ databases">
        <title>Complete genome sequence of Streptomyces lunaelactis MM109T, a Ferroverdin A producer isolated from cave moonmilk deposits.</title>
        <authorList>
            <person name="Naome A."/>
            <person name="Martinet L."/>
            <person name="Maciejewska M."/>
            <person name="Anderssen S."/>
            <person name="Adam D."/>
            <person name="Tenconi E."/>
            <person name="Deflandre B."/>
            <person name="Arguelles-Arias A."/>
            <person name="Calusinska M."/>
            <person name="Copieters W."/>
            <person name="Karim L."/>
            <person name="Hanikenne M."/>
            <person name="Baurain D."/>
            <person name="van Wezel G."/>
            <person name="Smargiasso N."/>
            <person name="de Pauw E."/>
            <person name="Delfosse P."/>
            <person name="Rigali S."/>
        </authorList>
    </citation>
    <scope>NUCLEOTIDE SEQUENCE [LARGE SCALE GENOMIC DNA]</scope>
    <source>
        <strain evidence="2 3">MM109</strain>
    </source>
</reference>
<dbReference type="InterPro" id="IPR051604">
    <property type="entry name" value="Ergot_Alk_Oxidoreductase"/>
</dbReference>
<dbReference type="AlphaFoldDB" id="A0A2R4T6B8"/>
<feature type="domain" description="NmrA-like" evidence="1">
    <location>
        <begin position="2"/>
        <end position="229"/>
    </location>
</feature>
<evidence type="ECO:0000313" key="3">
    <source>
        <dbReference type="Proteomes" id="UP000244201"/>
    </source>
</evidence>
<sequence>MTVLVTGSRGKVGSTLIALLHGAGADVRAASAAPEKLRPPAGVDTVHCALDDPATFPAALDSVTSVFLYAEPSQTGAFLDEARAAGVEHIVLLSSSSALDPDAADNPIAASHLAVEQAVAASPIETSVLQPGAFAGNAFQWRWALESAGAIDLPYPGSYSDPIHERDIAEAAFALLARPEPRGRTYHLTGPESLTFTEQLAILERAVGGPFPFNAVTREAWKASMAGHMPSAFADGLLDYWASTDGSPTPLTHAVEELTGHPARTFAQWATENADAFRTAWPARAAR</sequence>
<proteinExistence type="predicted"/>
<name>A0A2R4T6B8_9ACTN</name>
<dbReference type="PANTHER" id="PTHR43162">
    <property type="match status" value="1"/>
</dbReference>
<dbReference type="Gene3D" id="3.40.50.720">
    <property type="entry name" value="NAD(P)-binding Rossmann-like Domain"/>
    <property type="match status" value="1"/>
</dbReference>
<dbReference type="Pfam" id="PF05368">
    <property type="entry name" value="NmrA"/>
    <property type="match status" value="1"/>
</dbReference>
<protein>
    <submittedName>
        <fullName evidence="2">NmrA family transcriptional regulator</fullName>
    </submittedName>
</protein>